<dbReference type="RefSeq" id="WP_269010259.1">
    <property type="nucleotide sequence ID" value="NZ_JAANOH010000003.1"/>
</dbReference>
<organism evidence="1 2">
    <name type="scientific">Aquirufa ecclesiirivi</name>
    <dbReference type="NCBI Taxonomy" id="2715124"/>
    <lineage>
        <taxon>Bacteria</taxon>
        <taxon>Pseudomonadati</taxon>
        <taxon>Bacteroidota</taxon>
        <taxon>Cytophagia</taxon>
        <taxon>Cytophagales</taxon>
        <taxon>Flectobacillaceae</taxon>
        <taxon>Aquirufa</taxon>
    </lineage>
</organism>
<dbReference type="Proteomes" id="UP001321186">
    <property type="component" value="Unassembled WGS sequence"/>
</dbReference>
<keyword evidence="2" id="KW-1185">Reference proteome</keyword>
<evidence type="ECO:0000313" key="2">
    <source>
        <dbReference type="Proteomes" id="UP001321186"/>
    </source>
</evidence>
<reference evidence="1 2" key="1">
    <citation type="submission" date="2020-03" db="EMBL/GenBank/DDBJ databases">
        <authorList>
            <person name="Pitt A."/>
            <person name="Hahn M.W."/>
        </authorList>
    </citation>
    <scope>NUCLEOTIDE SEQUENCE [LARGE SCALE GENOMIC DNA]</scope>
    <source>
        <strain evidence="1 2">5A-MARBSE</strain>
    </source>
</reference>
<name>A0ABT4JH06_9BACT</name>
<sequence>MKVYSIKNFGAIEIGTDRFYRTSTGETEKLNGAYEFIHVWRKDSTGKWKLSRVISYGHEKGNPGNTVKK</sequence>
<dbReference type="EMBL" id="JAANOH010000003">
    <property type="protein sequence ID" value="MCZ2475566.1"/>
    <property type="molecule type" value="Genomic_DNA"/>
</dbReference>
<protein>
    <recommendedName>
        <fullName evidence="3">DUF4440 domain-containing protein</fullName>
    </recommendedName>
</protein>
<proteinExistence type="predicted"/>
<gene>
    <name evidence="1" type="ORF">G9H61_08920</name>
</gene>
<accession>A0ABT4JH06</accession>
<evidence type="ECO:0000313" key="1">
    <source>
        <dbReference type="EMBL" id="MCZ2475566.1"/>
    </source>
</evidence>
<evidence type="ECO:0008006" key="3">
    <source>
        <dbReference type="Google" id="ProtNLM"/>
    </source>
</evidence>
<comment type="caution">
    <text evidence="1">The sequence shown here is derived from an EMBL/GenBank/DDBJ whole genome shotgun (WGS) entry which is preliminary data.</text>
</comment>